<accession>A0A4W2DR90</accession>
<evidence type="ECO:0000256" key="6">
    <source>
        <dbReference type="ARBA" id="ARBA00023157"/>
    </source>
</evidence>
<reference evidence="9 10" key="1">
    <citation type="submission" date="2018-11" db="EMBL/GenBank/DDBJ databases">
        <title>Haplotype-resolved cattle genomes.</title>
        <authorList>
            <person name="Low W.Y."/>
            <person name="Tearle R."/>
            <person name="Bickhart D.M."/>
            <person name="Rosen B.D."/>
            <person name="Koren S."/>
            <person name="Rhie A."/>
            <person name="Hiendleder S."/>
            <person name="Phillippy A.M."/>
            <person name="Smith T.P.L."/>
            <person name="Williams J.L."/>
        </authorList>
    </citation>
    <scope>NUCLEOTIDE SEQUENCE [LARGE SCALE GENOMIC DNA]</scope>
</reference>
<reference evidence="9" key="2">
    <citation type="submission" date="2025-08" db="UniProtKB">
        <authorList>
            <consortium name="Ensembl"/>
        </authorList>
    </citation>
    <scope>IDENTIFICATION</scope>
</reference>
<keyword evidence="7" id="KW-0143">Chaperone</keyword>
<feature type="binding site" evidence="8">
    <location>
        <position position="32"/>
    </location>
    <ligand>
        <name>Cu cation</name>
        <dbReference type="ChEBI" id="CHEBI:23378"/>
    </ligand>
</feature>
<proteinExistence type="inferred from homology"/>
<dbReference type="GO" id="GO:0033617">
    <property type="term" value="P:mitochondrial respiratory chain complex IV assembly"/>
    <property type="evidence" value="ECO:0007669"/>
    <property type="project" value="TreeGrafter"/>
</dbReference>
<dbReference type="PANTHER" id="PTHR16719:SF0">
    <property type="entry name" value="CYTOCHROME C OXIDASE COPPER CHAPERONE"/>
    <property type="match status" value="1"/>
</dbReference>
<keyword evidence="3 8" id="KW-0479">Metal-binding</keyword>
<keyword evidence="10" id="KW-1185">Reference proteome</keyword>
<dbReference type="AlphaFoldDB" id="A0A4W2DR90"/>
<dbReference type="GO" id="GO:0016531">
    <property type="term" value="F:copper chaperone activity"/>
    <property type="evidence" value="ECO:0007669"/>
    <property type="project" value="InterPro"/>
</dbReference>
<evidence type="ECO:0000256" key="4">
    <source>
        <dbReference type="ARBA" id="ARBA00023008"/>
    </source>
</evidence>
<dbReference type="SUPFAM" id="SSF47072">
    <property type="entry name" value="Cysteine alpha-hairpin motif"/>
    <property type="match status" value="1"/>
</dbReference>
<dbReference type="Pfam" id="PF05051">
    <property type="entry name" value="COX17"/>
    <property type="match status" value="1"/>
</dbReference>
<comment type="subcellular location">
    <subcellularLocation>
        <location evidence="1">Mitochondrion intermembrane space</location>
    </subcellularLocation>
</comment>
<dbReference type="Ensembl" id="ENSBIXT00000008479.1">
    <property type="protein sequence ID" value="ENSBIXP00000029044.1"/>
    <property type="gene ID" value="ENSBIXG00000010476.1"/>
</dbReference>
<dbReference type="Gene3D" id="1.10.287.1130">
    <property type="entry name" value="CytochromE C oxidase copper chaperone"/>
    <property type="match status" value="1"/>
</dbReference>
<dbReference type="GO" id="GO:0005758">
    <property type="term" value="C:mitochondrial intermembrane space"/>
    <property type="evidence" value="ECO:0007669"/>
    <property type="project" value="UniProtKB-SubCell"/>
</dbReference>
<dbReference type="GO" id="GO:0005507">
    <property type="term" value="F:copper ion binding"/>
    <property type="evidence" value="ECO:0007669"/>
    <property type="project" value="InterPro"/>
</dbReference>
<dbReference type="PANTHER" id="PTHR16719">
    <property type="entry name" value="CYTOCHROME C OXIDASE COPPER CHAPERONE"/>
    <property type="match status" value="1"/>
</dbReference>
<reference evidence="9" key="3">
    <citation type="submission" date="2025-09" db="UniProtKB">
        <authorList>
            <consortium name="Ensembl"/>
        </authorList>
    </citation>
    <scope>IDENTIFICATION</scope>
</reference>
<evidence type="ECO:0000256" key="1">
    <source>
        <dbReference type="ARBA" id="ARBA00004569"/>
    </source>
</evidence>
<evidence type="ECO:0000256" key="3">
    <source>
        <dbReference type="ARBA" id="ARBA00022723"/>
    </source>
</evidence>
<protein>
    <recommendedName>
        <fullName evidence="11">Cytochrome c oxidase copper chaperone COX17</fullName>
    </recommendedName>
</protein>
<evidence type="ECO:0000313" key="10">
    <source>
        <dbReference type="Proteomes" id="UP000314981"/>
    </source>
</evidence>
<keyword evidence="6" id="KW-1015">Disulfide bond</keyword>
<evidence type="ECO:0008006" key="11">
    <source>
        <dbReference type="Google" id="ProtNLM"/>
    </source>
</evidence>
<dbReference type="InterPro" id="IPR007745">
    <property type="entry name" value="Cyt_c_oxidase_Cu-chaperone"/>
</dbReference>
<evidence type="ECO:0000256" key="5">
    <source>
        <dbReference type="ARBA" id="ARBA00023128"/>
    </source>
</evidence>
<evidence type="ECO:0000256" key="7">
    <source>
        <dbReference type="ARBA" id="ARBA00023186"/>
    </source>
</evidence>
<dbReference type="Proteomes" id="UP000314981">
    <property type="component" value="Chromosome 15"/>
</dbReference>
<dbReference type="STRING" id="30522.A0A4W2DR90"/>
<comment type="similarity">
    <text evidence="2">Belongs to the COX17 family.</text>
</comment>
<evidence type="ECO:0000256" key="2">
    <source>
        <dbReference type="ARBA" id="ARBA00009241"/>
    </source>
</evidence>
<sequence length="70" mass="7849">VPVLVATFNVKNAGSGDRKPYLSHRSHKRSHCACPETKKAHDESIIEQQEHCGQLTEAHRECMRALGLKI</sequence>
<keyword evidence="5" id="KW-0496">Mitochondrion</keyword>
<name>A0A4W2DR90_BOBOX</name>
<evidence type="ECO:0000256" key="8">
    <source>
        <dbReference type="PIRSR" id="PIRSR607745-1"/>
    </source>
</evidence>
<organism evidence="9 10">
    <name type="scientific">Bos indicus x Bos taurus</name>
    <name type="common">Hybrid cattle</name>
    <dbReference type="NCBI Taxonomy" id="30522"/>
    <lineage>
        <taxon>Eukaryota</taxon>
        <taxon>Metazoa</taxon>
        <taxon>Chordata</taxon>
        <taxon>Craniata</taxon>
        <taxon>Vertebrata</taxon>
        <taxon>Euteleostomi</taxon>
        <taxon>Mammalia</taxon>
        <taxon>Eutheria</taxon>
        <taxon>Laurasiatheria</taxon>
        <taxon>Artiodactyla</taxon>
        <taxon>Ruminantia</taxon>
        <taxon>Pecora</taxon>
        <taxon>Bovidae</taxon>
        <taxon>Bovinae</taxon>
        <taxon>Bos</taxon>
    </lineage>
</organism>
<keyword evidence="4 8" id="KW-0186">Copper</keyword>
<evidence type="ECO:0000313" key="9">
    <source>
        <dbReference type="Ensembl" id="ENSBIXP00000029044.1"/>
    </source>
</evidence>
<dbReference type="InterPro" id="IPR009069">
    <property type="entry name" value="Cys_alpha_HP_mot_SF"/>
</dbReference>